<proteinExistence type="inferred from homology"/>
<keyword evidence="6" id="KW-1185">Reference proteome</keyword>
<feature type="active site" evidence="2">
    <location>
        <position position="107"/>
    </location>
</feature>
<feature type="signal peptide" evidence="3">
    <location>
        <begin position="1"/>
        <end position="22"/>
    </location>
</feature>
<dbReference type="Gene3D" id="2.40.70.10">
    <property type="entry name" value="Acid Proteases"/>
    <property type="match status" value="2"/>
</dbReference>
<evidence type="ECO:0000259" key="4">
    <source>
        <dbReference type="PROSITE" id="PS51767"/>
    </source>
</evidence>
<evidence type="ECO:0000256" key="1">
    <source>
        <dbReference type="ARBA" id="ARBA00007447"/>
    </source>
</evidence>
<gene>
    <name evidence="5" type="ORF">QCA50_016584</name>
</gene>
<dbReference type="Pfam" id="PF00026">
    <property type="entry name" value="Asp"/>
    <property type="match status" value="1"/>
</dbReference>
<dbReference type="InterPro" id="IPR034164">
    <property type="entry name" value="Pepsin-like_dom"/>
</dbReference>
<feature type="domain" description="Peptidase A1" evidence="4">
    <location>
        <begin position="89"/>
        <end position="410"/>
    </location>
</feature>
<dbReference type="Proteomes" id="UP001385951">
    <property type="component" value="Unassembled WGS sequence"/>
</dbReference>
<feature type="active site" evidence="2">
    <location>
        <position position="292"/>
    </location>
</feature>
<dbReference type="InterPro" id="IPR021109">
    <property type="entry name" value="Peptidase_aspartic_dom_sf"/>
</dbReference>
<dbReference type="InterPro" id="IPR033121">
    <property type="entry name" value="PEPTIDASE_A1"/>
</dbReference>
<dbReference type="PROSITE" id="PS51767">
    <property type="entry name" value="PEPTIDASE_A1"/>
    <property type="match status" value="1"/>
</dbReference>
<dbReference type="AlphaFoldDB" id="A0AAW0FMW3"/>
<organism evidence="5 6">
    <name type="scientific">Cerrena zonata</name>
    <dbReference type="NCBI Taxonomy" id="2478898"/>
    <lineage>
        <taxon>Eukaryota</taxon>
        <taxon>Fungi</taxon>
        <taxon>Dikarya</taxon>
        <taxon>Basidiomycota</taxon>
        <taxon>Agaricomycotina</taxon>
        <taxon>Agaricomycetes</taxon>
        <taxon>Polyporales</taxon>
        <taxon>Cerrenaceae</taxon>
        <taxon>Cerrena</taxon>
    </lineage>
</organism>
<dbReference type="PRINTS" id="PR00792">
    <property type="entry name" value="PEPSIN"/>
</dbReference>
<dbReference type="GO" id="GO:0004190">
    <property type="term" value="F:aspartic-type endopeptidase activity"/>
    <property type="evidence" value="ECO:0007669"/>
    <property type="project" value="InterPro"/>
</dbReference>
<keyword evidence="3" id="KW-0732">Signal</keyword>
<dbReference type="PANTHER" id="PTHR47966">
    <property type="entry name" value="BETA-SITE APP-CLEAVING ENZYME, ISOFORM A-RELATED"/>
    <property type="match status" value="1"/>
</dbReference>
<name>A0AAW0FMW3_9APHY</name>
<evidence type="ECO:0000313" key="5">
    <source>
        <dbReference type="EMBL" id="KAK7680344.1"/>
    </source>
</evidence>
<dbReference type="CDD" id="cd05471">
    <property type="entry name" value="pepsin_like"/>
    <property type="match status" value="1"/>
</dbReference>
<dbReference type="SUPFAM" id="SSF50630">
    <property type="entry name" value="Acid proteases"/>
    <property type="match status" value="1"/>
</dbReference>
<evidence type="ECO:0000256" key="3">
    <source>
        <dbReference type="SAM" id="SignalP"/>
    </source>
</evidence>
<sequence>MFARLSITLCLLASLTSLGVLAEHIVVRDRHVTLPTAKKVQTTGMANVLKIDQSRAKGLKHKVDKAAMSRQRRAPAIEDVPITSYATQYLINVTIGNPPQPFQLQVDTGSANTWFGAGQYLAPPPSSTATGQDLDLEYGSDAVMLGSEYIDQIELAPGFTIHNQSLGLSLAAVGFQDGIDGILGVGPEVLTYATLFPNQTSFVPTVTDNAFWQGLVPEHSIGIFFAPTGSMDGVTNGEIHFGGADSSKYTGELNYVPITTTYPSSRYVGINQTITYGSSNTPILSNNAGITDTGTTLILIATDAFQAYQAATGAVADPNIGLLRLTPAQYSNLESLFFKIGDDTYELTPNAQAWPRTLNSVIGGSDDFIYLMVNDIGTPSGYGFDFINGMTFLERFYSVYDAAQNRFGIANTQFTHAVVGETN</sequence>
<evidence type="ECO:0000256" key="2">
    <source>
        <dbReference type="PIRSR" id="PIRSR601461-1"/>
    </source>
</evidence>
<evidence type="ECO:0000313" key="6">
    <source>
        <dbReference type="Proteomes" id="UP001385951"/>
    </source>
</evidence>
<reference evidence="5 6" key="1">
    <citation type="submission" date="2022-09" db="EMBL/GenBank/DDBJ databases">
        <authorList>
            <person name="Palmer J.M."/>
        </authorList>
    </citation>
    <scope>NUCLEOTIDE SEQUENCE [LARGE SCALE GENOMIC DNA]</scope>
    <source>
        <strain evidence="5 6">DSM 7382</strain>
    </source>
</reference>
<dbReference type="GO" id="GO:0006508">
    <property type="term" value="P:proteolysis"/>
    <property type="evidence" value="ECO:0007669"/>
    <property type="project" value="InterPro"/>
</dbReference>
<comment type="similarity">
    <text evidence="1">Belongs to the peptidase A1 family.</text>
</comment>
<feature type="chain" id="PRO_5043474615" description="Peptidase A1 domain-containing protein" evidence="3">
    <location>
        <begin position="23"/>
        <end position="423"/>
    </location>
</feature>
<dbReference type="InterPro" id="IPR001461">
    <property type="entry name" value="Aspartic_peptidase_A1"/>
</dbReference>
<protein>
    <recommendedName>
        <fullName evidence="4">Peptidase A1 domain-containing protein</fullName>
    </recommendedName>
</protein>
<accession>A0AAW0FMW3</accession>
<dbReference type="PANTHER" id="PTHR47966:SF51">
    <property type="entry name" value="BETA-SITE APP-CLEAVING ENZYME, ISOFORM A-RELATED"/>
    <property type="match status" value="1"/>
</dbReference>
<comment type="caution">
    <text evidence="5">The sequence shown here is derived from an EMBL/GenBank/DDBJ whole genome shotgun (WGS) entry which is preliminary data.</text>
</comment>
<dbReference type="EMBL" id="JASBNA010000050">
    <property type="protein sequence ID" value="KAK7680344.1"/>
    <property type="molecule type" value="Genomic_DNA"/>
</dbReference>